<organism evidence="1 2">
    <name type="scientific">Brachionus plicatilis</name>
    <name type="common">Marine rotifer</name>
    <name type="synonym">Brachionus muelleri</name>
    <dbReference type="NCBI Taxonomy" id="10195"/>
    <lineage>
        <taxon>Eukaryota</taxon>
        <taxon>Metazoa</taxon>
        <taxon>Spiralia</taxon>
        <taxon>Gnathifera</taxon>
        <taxon>Rotifera</taxon>
        <taxon>Eurotatoria</taxon>
        <taxon>Monogononta</taxon>
        <taxon>Pseudotrocha</taxon>
        <taxon>Ploima</taxon>
        <taxon>Brachionidae</taxon>
        <taxon>Brachionus</taxon>
    </lineage>
</organism>
<comment type="caution">
    <text evidence="1">The sequence shown here is derived from an EMBL/GenBank/DDBJ whole genome shotgun (WGS) entry which is preliminary data.</text>
</comment>
<accession>A0A3M7T0L8</accession>
<proteinExistence type="predicted"/>
<dbReference type="Proteomes" id="UP000276133">
    <property type="component" value="Unassembled WGS sequence"/>
</dbReference>
<dbReference type="EMBL" id="REGN01000482">
    <property type="protein sequence ID" value="RNA41571.1"/>
    <property type="molecule type" value="Genomic_DNA"/>
</dbReference>
<evidence type="ECO:0000313" key="2">
    <source>
        <dbReference type="Proteomes" id="UP000276133"/>
    </source>
</evidence>
<sequence>MLIEQQICLFQNFSKSRKNELVQSNHLISFCFMTISYTMVSASHIPNLFHITLYSTQMNQKA</sequence>
<gene>
    <name evidence="1" type="ORF">BpHYR1_042453</name>
</gene>
<keyword evidence="2" id="KW-1185">Reference proteome</keyword>
<reference evidence="1 2" key="1">
    <citation type="journal article" date="2018" name="Sci. Rep.">
        <title>Genomic signatures of local adaptation to the degree of environmental predictability in rotifers.</title>
        <authorList>
            <person name="Franch-Gras L."/>
            <person name="Hahn C."/>
            <person name="Garcia-Roger E.M."/>
            <person name="Carmona M.J."/>
            <person name="Serra M."/>
            <person name="Gomez A."/>
        </authorList>
    </citation>
    <scope>NUCLEOTIDE SEQUENCE [LARGE SCALE GENOMIC DNA]</scope>
    <source>
        <strain evidence="1">HYR1</strain>
    </source>
</reference>
<dbReference type="AlphaFoldDB" id="A0A3M7T0L8"/>
<evidence type="ECO:0000313" key="1">
    <source>
        <dbReference type="EMBL" id="RNA41571.1"/>
    </source>
</evidence>
<protein>
    <submittedName>
        <fullName evidence="1">Uncharacterized protein</fullName>
    </submittedName>
</protein>
<name>A0A3M7T0L8_BRAPC</name>